<dbReference type="EMBL" id="CP025611">
    <property type="protein sequence ID" value="AUN29691.1"/>
    <property type="molecule type" value="Genomic_DNA"/>
</dbReference>
<dbReference type="Gene3D" id="3.30.70.1320">
    <property type="entry name" value="Multidrug efflux transporter AcrB pore domain like"/>
    <property type="match status" value="1"/>
</dbReference>
<dbReference type="GO" id="GO:0042910">
    <property type="term" value="F:xenobiotic transmembrane transporter activity"/>
    <property type="evidence" value="ECO:0007669"/>
    <property type="project" value="TreeGrafter"/>
</dbReference>
<dbReference type="Gene3D" id="1.20.1640.10">
    <property type="entry name" value="Multidrug efflux transporter AcrB transmembrane domain"/>
    <property type="match status" value="2"/>
</dbReference>
<proteinExistence type="predicted"/>
<dbReference type="Pfam" id="PF00873">
    <property type="entry name" value="ACR_tran"/>
    <property type="match status" value="1"/>
</dbReference>
<dbReference type="SUPFAM" id="SSF82714">
    <property type="entry name" value="Multidrug efflux transporter AcrB TolC docking domain, DN and DC subdomains"/>
    <property type="match status" value="2"/>
</dbReference>
<dbReference type="OrthoDB" id="9806532at2"/>
<dbReference type="PANTHER" id="PTHR32063">
    <property type="match status" value="1"/>
</dbReference>
<organism evidence="1 2">
    <name type="scientific">Niveispirillum cyanobacteriorum</name>
    <dbReference type="NCBI Taxonomy" id="1612173"/>
    <lineage>
        <taxon>Bacteria</taxon>
        <taxon>Pseudomonadati</taxon>
        <taxon>Pseudomonadota</taxon>
        <taxon>Alphaproteobacteria</taxon>
        <taxon>Rhodospirillales</taxon>
        <taxon>Azospirillaceae</taxon>
        <taxon>Niveispirillum</taxon>
    </lineage>
</organism>
<dbReference type="PANTHER" id="PTHR32063:SF16">
    <property type="entry name" value="CATION EFFLUX SYSTEM (ACRB_ACRD_ACRF FAMILY)"/>
    <property type="match status" value="1"/>
</dbReference>
<dbReference type="InterPro" id="IPR027463">
    <property type="entry name" value="AcrB_DN_DC_subdom"/>
</dbReference>
<sequence length="1076" mass="115429">MNLGLSGRLTQASIRSPLTPLFLLAALIAGLLALVLIPREEEPQISVPMVDIMVSADGLKAPDAAELVTKPLEAIVKGVNGVDHVYSQTEDDRVMVTARFKVGTSEDDAIVRIHAKVRAHLSNIPTGIPEPLIVGRGINDVAIVTLTLSAKPDMADRWTDRDLGNLAEKLRTELIKVPDIGPTYLSGRVTEQVRVEPDPEKLALFGITLEQLLAKVQGANRSFLAGRLNDGGRSLSVVAGQTLTGVPDIGLLLITSRDGRPVYVRDVATVRLDSAPVEQAAWTQVPDGKGGWTRKPAVTIALSKRAGANAVTVADDILTRVEGLRGRLIPDSVTVEVTRNYGETASEKADELLFHLGLATLSIVALIWWAIGRREALVTLVVIPVTILITLFFAYIMGYTVNRVSLFALIFAIGILVDDAIVVVENIARHWAMRDGRSRLQAAVEAVAEVGNPTIVATLTVIAALLPMLFVSGMMGPYMAPIPVNASAAMLFSFFAAMVLAPWLMLKLSPADGDAASDTHHDAHDGSRLGQLYRRVAEPLLSTRRRAVWFLALVGAATLLSLGLFATKGVTVKLLPFDNKSELSIQLNLPRGASLEATQRLLFQAADIAGTLPELRSAQIYAGTAAPFNFNGLVRHSFLRASPELGEVQINLAPKGERDRSSHEIALDLRQRLLAGMTLPTGTRLKVVEVPPGPPVLATLLAEIYGPDAETRRAVAMEISKIFASIPFITDIDDSFGTAQPRLRLSIDQDRLEYFGVEQAAVYDAIRTILGSSAIGYSHRGAERYPVDIVLALPKADRAWTERLASTPVPANAIPGSNKVVELGELVRVSREDGSPVLFRRDGAFADLVTAEMAGRYEAPIYGMGAVADAIEAHDWGTLPKPVIRMAGQPPDESQPTLLWDGEWEVTYVTFRDMGGAFGVAILGIYVLVVAQFRSFRLPIVILTPIPLTLLGIMLGHWLLGAAFTATSMIGFIALAGIIVRNSILLVDFIRHGAGQGLNLRAVLLQAGAVRFKPIVLTALSAMIGAATILVDPIFQGLAVSLLFGLASSTVLTVLVIPAIYIVLRDGDAVAGPAPH</sequence>
<keyword evidence="2" id="KW-1185">Reference proteome</keyword>
<dbReference type="Gene3D" id="3.30.70.1430">
    <property type="entry name" value="Multidrug efflux transporter AcrB pore domain"/>
    <property type="match status" value="2"/>
</dbReference>
<reference evidence="1 2" key="1">
    <citation type="submission" date="2017-12" db="EMBL/GenBank/DDBJ databases">
        <title>Genomes of bacteria within cyanobacterial aggregates.</title>
        <authorList>
            <person name="Cai H."/>
        </authorList>
    </citation>
    <scope>NUCLEOTIDE SEQUENCE [LARGE SCALE GENOMIC DNA]</scope>
    <source>
        <strain evidence="1 2">TH16</strain>
    </source>
</reference>
<dbReference type="GO" id="GO:0005886">
    <property type="term" value="C:plasma membrane"/>
    <property type="evidence" value="ECO:0007669"/>
    <property type="project" value="TreeGrafter"/>
</dbReference>
<name>A0A2K9N966_9PROT</name>
<dbReference type="AlphaFoldDB" id="A0A2K9N966"/>
<dbReference type="Gene3D" id="3.30.2090.10">
    <property type="entry name" value="Multidrug efflux transporter AcrB TolC docking domain, DN and DC subdomains"/>
    <property type="match status" value="2"/>
</dbReference>
<dbReference type="RefSeq" id="WP_102111413.1">
    <property type="nucleotide sequence ID" value="NZ_BMGN01000003.1"/>
</dbReference>
<dbReference type="Gene3D" id="3.30.70.1440">
    <property type="entry name" value="Multidrug efflux transporter AcrB pore domain"/>
    <property type="match status" value="1"/>
</dbReference>
<dbReference type="PRINTS" id="PR00702">
    <property type="entry name" value="ACRIFLAVINRP"/>
</dbReference>
<gene>
    <name evidence="1" type="ORF">C0V82_05250</name>
</gene>
<protein>
    <submittedName>
        <fullName evidence="1">Multidrug transporter AcrB</fullName>
    </submittedName>
</protein>
<dbReference type="SUPFAM" id="SSF82866">
    <property type="entry name" value="Multidrug efflux transporter AcrB transmembrane domain"/>
    <property type="match status" value="2"/>
</dbReference>
<dbReference type="KEGG" id="ncb:C0V82_05250"/>
<dbReference type="InterPro" id="IPR001036">
    <property type="entry name" value="Acrflvin-R"/>
</dbReference>
<evidence type="ECO:0000313" key="2">
    <source>
        <dbReference type="Proteomes" id="UP000234752"/>
    </source>
</evidence>
<dbReference type="SUPFAM" id="SSF82693">
    <property type="entry name" value="Multidrug efflux transporter AcrB pore domain, PN1, PN2, PC1 and PC2 subdomains"/>
    <property type="match status" value="3"/>
</dbReference>
<evidence type="ECO:0000313" key="1">
    <source>
        <dbReference type="EMBL" id="AUN29691.1"/>
    </source>
</evidence>
<accession>A0A2K9N966</accession>
<dbReference type="Proteomes" id="UP000234752">
    <property type="component" value="Chromosome eg_1"/>
</dbReference>